<evidence type="ECO:0000313" key="11">
    <source>
        <dbReference type="WBParaSite" id="Smp_059130.1"/>
    </source>
</evidence>
<feature type="region of interest" description="Disordered" evidence="8">
    <location>
        <begin position="265"/>
        <end position="289"/>
    </location>
</feature>
<evidence type="ECO:0000256" key="2">
    <source>
        <dbReference type="ARBA" id="ARBA00022490"/>
    </source>
</evidence>
<dbReference type="FunCoup" id="A0A3Q0KGG5">
    <property type="interactions" value="710"/>
</dbReference>
<organism evidence="10 11">
    <name type="scientific">Schistosoma mansoni</name>
    <name type="common">Blood fluke</name>
    <dbReference type="NCBI Taxonomy" id="6183"/>
    <lineage>
        <taxon>Eukaryota</taxon>
        <taxon>Metazoa</taxon>
        <taxon>Spiralia</taxon>
        <taxon>Lophotrochozoa</taxon>
        <taxon>Platyhelminthes</taxon>
        <taxon>Trematoda</taxon>
        <taxon>Digenea</taxon>
        <taxon>Strigeidida</taxon>
        <taxon>Schistosomatoidea</taxon>
        <taxon>Schistosomatidae</taxon>
        <taxon>Schistosoma</taxon>
    </lineage>
</organism>
<dbReference type="GO" id="GO:0005938">
    <property type="term" value="C:cell cortex"/>
    <property type="evidence" value="ECO:0007669"/>
    <property type="project" value="TreeGrafter"/>
</dbReference>
<dbReference type="STRING" id="6183.A0A3Q0KGG5"/>
<dbReference type="Pfam" id="PF16641">
    <property type="entry name" value="CLIP1_ZNF"/>
    <property type="match status" value="2"/>
</dbReference>
<evidence type="ECO:0000256" key="8">
    <source>
        <dbReference type="SAM" id="MobiDB-lite"/>
    </source>
</evidence>
<dbReference type="InterPro" id="IPR032108">
    <property type="entry name" value="CLIP1_ZNF"/>
</dbReference>
<keyword evidence="5 7" id="KW-0175">Coiled coil</keyword>
<comment type="subcellular location">
    <subcellularLocation>
        <location evidence="1">Cytoplasm</location>
        <location evidence="1">Cytoskeleton</location>
    </subcellularLocation>
</comment>
<dbReference type="GO" id="GO:0031122">
    <property type="term" value="P:cytoplasmic microtubule organization"/>
    <property type="evidence" value="ECO:0007669"/>
    <property type="project" value="TreeGrafter"/>
</dbReference>
<dbReference type="GO" id="GO:0051010">
    <property type="term" value="F:microtubule plus-end binding"/>
    <property type="evidence" value="ECO:0007669"/>
    <property type="project" value="TreeGrafter"/>
</dbReference>
<evidence type="ECO:0000259" key="9">
    <source>
        <dbReference type="PROSITE" id="PS50245"/>
    </source>
</evidence>
<dbReference type="Gene3D" id="2.30.30.190">
    <property type="entry name" value="CAP Gly-rich-like domain"/>
    <property type="match status" value="2"/>
</dbReference>
<dbReference type="SMART" id="SM01052">
    <property type="entry name" value="CAP_GLY"/>
    <property type="match status" value="2"/>
</dbReference>
<protein>
    <submittedName>
        <fullName evidence="11">Putative cyln2 (Cytoplasmic linker protein-115) (Clip-115)</fullName>
    </submittedName>
</protein>
<proteinExistence type="predicted"/>
<dbReference type="PROSITE" id="PS50245">
    <property type="entry name" value="CAP_GLY_2"/>
    <property type="match status" value="2"/>
</dbReference>
<feature type="domain" description="CAP-Gly" evidence="9">
    <location>
        <begin position="38"/>
        <end position="80"/>
    </location>
</feature>
<reference evidence="10" key="1">
    <citation type="journal article" date="2012" name="PLoS Negl. Trop. Dis.">
        <title>A systematically improved high quality genome and transcriptome of the human blood fluke Schistosoma mansoni.</title>
        <authorList>
            <person name="Protasio A.V."/>
            <person name="Tsai I.J."/>
            <person name="Babbage A."/>
            <person name="Nichol S."/>
            <person name="Hunt M."/>
            <person name="Aslett M.A."/>
            <person name="De Silva N."/>
            <person name="Velarde G.S."/>
            <person name="Anderson T.J."/>
            <person name="Clark R.C."/>
            <person name="Davidson C."/>
            <person name="Dillon G.P."/>
            <person name="Holroyd N.E."/>
            <person name="LoVerde P.T."/>
            <person name="Lloyd C."/>
            <person name="McQuillan J."/>
            <person name="Oliveira G."/>
            <person name="Otto T.D."/>
            <person name="Parker-Manuel S.J."/>
            <person name="Quail M.A."/>
            <person name="Wilson R.A."/>
            <person name="Zerlotini A."/>
            <person name="Dunne D.W."/>
            <person name="Berriman M."/>
        </authorList>
    </citation>
    <scope>NUCLEOTIDE SEQUENCE [LARGE SCALE GENOMIC DNA]</scope>
    <source>
        <strain evidence="10">Puerto Rican</strain>
    </source>
</reference>
<name>A0A3Q0KGG5_SCHMA</name>
<evidence type="ECO:0000256" key="4">
    <source>
        <dbReference type="ARBA" id="ARBA00022737"/>
    </source>
</evidence>
<dbReference type="PANTHER" id="PTHR18916">
    <property type="entry name" value="DYNACTIN 1-RELATED MICROTUBULE-BINDING"/>
    <property type="match status" value="1"/>
</dbReference>
<dbReference type="PROSITE" id="PS00845">
    <property type="entry name" value="CAP_GLY_1"/>
    <property type="match status" value="2"/>
</dbReference>
<dbReference type="ExpressionAtlas" id="A0A3Q0KGG5">
    <property type="expression patterns" value="baseline"/>
</dbReference>
<dbReference type="GO" id="GO:0005634">
    <property type="term" value="C:nucleus"/>
    <property type="evidence" value="ECO:0007669"/>
    <property type="project" value="TreeGrafter"/>
</dbReference>
<keyword evidence="6" id="KW-0206">Cytoskeleton</keyword>
<keyword evidence="2" id="KW-0963">Cytoplasm</keyword>
<evidence type="ECO:0000256" key="1">
    <source>
        <dbReference type="ARBA" id="ARBA00004245"/>
    </source>
</evidence>
<keyword evidence="10" id="KW-1185">Reference proteome</keyword>
<accession>A0A3Q0KGG5</accession>
<dbReference type="WBParaSite" id="Smp_059130.1">
    <property type="protein sequence ID" value="Smp_059130.1"/>
    <property type="gene ID" value="Smp_059130"/>
</dbReference>
<sequence length="1086" mass="122772">MSHCDQETLNAEQTNFAVGDVVYVGPGTQRIGKIEFIGETQFASGLWIGVNLFSPCGKNDGCVDGVTYFTCSPLHGIFSKCGNVRLAPNPIPEESCSKVGPTIPDNDKAPDSQSKQNSVLDVNSVCSSKVSLVNSPACAPGRNTLQIGDHVQVSGGRIGILRYLGPTEFAVGEWAGVELDSPIGKNDGSVAGVRYFTCKPNYGLFAAANKVVPAGSKDEFCTSGFDASKNSQTRRSQESLLSYSSNLSSVSRSYRLNQVNNGLQSRNSVAGNRRPISSMNTSNRRESTSNLQTLQRLIKEKEAHIEQLLQEREMERSDLAKVTLEREMAQAETLNQRAVIQQLNQQLENMEAVLQHLRDEHEQTTIKLHEERKNLEDLQFRIEEENIDKSTVESQNADDESKIFELEEALMSARETNERMELELNKLRIELNDLLQKQTKALDENNENKSQIQGKPSLQFTGLVSETSIIPTENEGESLQNECERLRHLLAERQTEAEIMLKHQAETIESLTVEFNGQVEKLNCQLQNSSNEIQTFKNENNLLKQQNNELVLGLKSQIDQLNEQLAEQEKIASEKLSMFENRIKELNDLLEAEKTKSTSSSNESQMTSGDLKKLKDQQNATMEGLTDYQNDVLSAVESIHAVQIEEVNNLQSINKITNNDINTVSNEETIQLLLEKLKLQEELFNEQKDQLVNIQRQTITLNQDKENSDNKLNEIENYLDKLKIQLNESRIKQEELLTELNSAHLKRDQLVEDISKVLGDLSITENEEDLSPILCKRINDLKEQIAGHEKVRQDLEKYCQTLESERNDLESELTRVNVTLKNSNEIQMDNSTLKEELDNARQKMFSLEKSASNAFSQLEIKSNELQAIQSQLDKVLNEQMELEKVHNHTITVLESEKQVLLERIKEAESRLLEHQPNSSTELTNQYGQSDINRLIEEKASTESQVNFLNSIIVDLHAKNAELESRVRAMLVGTDEQLNLLSNKHIKSRNPPLPTRLWCDNCLVFDSHDTKDCSQANGNNHSHQHYTTNGVIKNSINHDEIPRKSSLKNFHKISKQNSSVTTNRLYCDNCGIFDDHVTENCTDTQTF</sequence>
<dbReference type="AlphaFoldDB" id="A0A3Q0KGG5"/>
<evidence type="ECO:0000256" key="5">
    <source>
        <dbReference type="ARBA" id="ARBA00023054"/>
    </source>
</evidence>
<feature type="domain" description="CAP-Gly" evidence="9">
    <location>
        <begin position="165"/>
        <end position="207"/>
    </location>
</feature>
<dbReference type="InterPro" id="IPR000938">
    <property type="entry name" value="CAP-Gly_domain"/>
</dbReference>
<dbReference type="SUPFAM" id="SSF74924">
    <property type="entry name" value="Cap-Gly domain"/>
    <property type="match status" value="2"/>
</dbReference>
<feature type="coiled-coil region" evidence="7">
    <location>
        <begin position="670"/>
        <end position="739"/>
    </location>
</feature>
<evidence type="ECO:0000256" key="3">
    <source>
        <dbReference type="ARBA" id="ARBA00022701"/>
    </source>
</evidence>
<feature type="coiled-coil region" evidence="7">
    <location>
        <begin position="778"/>
        <end position="910"/>
    </location>
</feature>
<feature type="region of interest" description="Disordered" evidence="8">
    <location>
        <begin position="95"/>
        <end position="116"/>
    </location>
</feature>
<reference evidence="11" key="2">
    <citation type="submission" date="2018-12" db="UniProtKB">
        <authorList>
            <consortium name="WormBaseParasite"/>
        </authorList>
    </citation>
    <scope>IDENTIFICATION</scope>
    <source>
        <strain evidence="11">Puerto Rican</strain>
    </source>
</reference>
<feature type="region of interest" description="Disordered" evidence="8">
    <location>
        <begin position="593"/>
        <end position="617"/>
    </location>
</feature>
<dbReference type="GO" id="GO:0035371">
    <property type="term" value="C:microtubule plus-end"/>
    <property type="evidence" value="ECO:0007669"/>
    <property type="project" value="TreeGrafter"/>
</dbReference>
<dbReference type="InterPro" id="IPR036859">
    <property type="entry name" value="CAP-Gly_dom_sf"/>
</dbReference>
<keyword evidence="4" id="KW-0677">Repeat</keyword>
<evidence type="ECO:0000256" key="7">
    <source>
        <dbReference type="SAM" id="Coils"/>
    </source>
</evidence>
<dbReference type="InParanoid" id="A0A3Q0KGG5"/>
<evidence type="ECO:0000313" key="10">
    <source>
        <dbReference type="Proteomes" id="UP000008854"/>
    </source>
</evidence>
<keyword evidence="3" id="KW-0493">Microtubule</keyword>
<dbReference type="Proteomes" id="UP000008854">
    <property type="component" value="Unassembled WGS sequence"/>
</dbReference>
<evidence type="ECO:0000256" key="6">
    <source>
        <dbReference type="ARBA" id="ARBA00023212"/>
    </source>
</evidence>
<dbReference type="Pfam" id="PF01302">
    <property type="entry name" value="CAP_GLY"/>
    <property type="match status" value="2"/>
</dbReference>